<dbReference type="EMBL" id="MU006089">
    <property type="protein sequence ID" value="KAF2843684.1"/>
    <property type="molecule type" value="Genomic_DNA"/>
</dbReference>
<dbReference type="Proteomes" id="UP000799429">
    <property type="component" value="Unassembled WGS sequence"/>
</dbReference>
<comment type="caution">
    <text evidence="2">The sequence shown here is derived from an EMBL/GenBank/DDBJ whole genome shotgun (WGS) entry which is preliminary data.</text>
</comment>
<organism evidence="2 3">
    <name type="scientific">Patellaria atrata CBS 101060</name>
    <dbReference type="NCBI Taxonomy" id="1346257"/>
    <lineage>
        <taxon>Eukaryota</taxon>
        <taxon>Fungi</taxon>
        <taxon>Dikarya</taxon>
        <taxon>Ascomycota</taxon>
        <taxon>Pezizomycotina</taxon>
        <taxon>Dothideomycetes</taxon>
        <taxon>Dothideomycetes incertae sedis</taxon>
        <taxon>Patellariales</taxon>
        <taxon>Patellariaceae</taxon>
        <taxon>Patellaria</taxon>
    </lineage>
</organism>
<keyword evidence="3" id="KW-1185">Reference proteome</keyword>
<dbReference type="AlphaFoldDB" id="A0A9P4SJX9"/>
<dbReference type="InterPro" id="IPR005162">
    <property type="entry name" value="Retrotrans_gag_dom"/>
</dbReference>
<accession>A0A9P4SJX9</accession>
<evidence type="ECO:0000313" key="2">
    <source>
        <dbReference type="EMBL" id="KAF2843684.1"/>
    </source>
</evidence>
<protein>
    <recommendedName>
        <fullName evidence="1">Retrotransposon gag domain-containing protein</fullName>
    </recommendedName>
</protein>
<gene>
    <name evidence="2" type="ORF">M501DRAFT_1013023</name>
</gene>
<feature type="domain" description="Retrotransposon gag" evidence="1">
    <location>
        <begin position="59"/>
        <end position="146"/>
    </location>
</feature>
<evidence type="ECO:0000259" key="1">
    <source>
        <dbReference type="Pfam" id="PF03732"/>
    </source>
</evidence>
<name>A0A9P4SJX9_9PEZI</name>
<evidence type="ECO:0000313" key="3">
    <source>
        <dbReference type="Proteomes" id="UP000799429"/>
    </source>
</evidence>
<dbReference type="Pfam" id="PF03732">
    <property type="entry name" value="Retrotrans_gag"/>
    <property type="match status" value="1"/>
</dbReference>
<reference evidence="2" key="1">
    <citation type="journal article" date="2020" name="Stud. Mycol.">
        <title>101 Dothideomycetes genomes: a test case for predicting lifestyles and emergence of pathogens.</title>
        <authorList>
            <person name="Haridas S."/>
            <person name="Albert R."/>
            <person name="Binder M."/>
            <person name="Bloem J."/>
            <person name="Labutti K."/>
            <person name="Salamov A."/>
            <person name="Andreopoulos B."/>
            <person name="Baker S."/>
            <person name="Barry K."/>
            <person name="Bills G."/>
            <person name="Bluhm B."/>
            <person name="Cannon C."/>
            <person name="Castanera R."/>
            <person name="Culley D."/>
            <person name="Daum C."/>
            <person name="Ezra D."/>
            <person name="Gonzalez J."/>
            <person name="Henrissat B."/>
            <person name="Kuo A."/>
            <person name="Liang C."/>
            <person name="Lipzen A."/>
            <person name="Lutzoni F."/>
            <person name="Magnuson J."/>
            <person name="Mondo S."/>
            <person name="Nolan M."/>
            <person name="Ohm R."/>
            <person name="Pangilinan J."/>
            <person name="Park H.-J."/>
            <person name="Ramirez L."/>
            <person name="Alfaro M."/>
            <person name="Sun H."/>
            <person name="Tritt A."/>
            <person name="Yoshinaga Y."/>
            <person name="Zwiers L.-H."/>
            <person name="Turgeon B."/>
            <person name="Goodwin S."/>
            <person name="Spatafora J."/>
            <person name="Crous P."/>
            <person name="Grigoriev I."/>
        </authorList>
    </citation>
    <scope>NUCLEOTIDE SEQUENCE</scope>
    <source>
        <strain evidence="2">CBS 101060</strain>
    </source>
</reference>
<proteinExistence type="predicted"/>
<sequence length="197" mass="22768">MTPPAPPLKLEKFGGQESEDAVGWATRFRLTARILYMDDLPDLLEEEADIHNLILLEDHLVGEAKDWYDQLPDEDKDTFEKSTEALEKKFEHDPPSSYELSLDELADLEQGELNLATYTQDARGIYYDLEQKWRPLVVKLYIAGLNDKDLVMVIRNRFDSGDEIVELPRLNGTVELPVMLELHDVVSYIKIWKNISF</sequence>